<dbReference type="CDD" id="cd04455">
    <property type="entry name" value="S1_NusA"/>
    <property type="match status" value="1"/>
</dbReference>
<accession>G9ZSK8</accession>
<dbReference type="STRING" id="797515.HMPREF9103_02727"/>
<dbReference type="PANTHER" id="PTHR22648:SF0">
    <property type="entry name" value="TRANSCRIPTION TERMINATION_ANTITERMINATION PROTEIN NUSA"/>
    <property type="match status" value="1"/>
</dbReference>
<feature type="domain" description="K Homology" evidence="10">
    <location>
        <begin position="229"/>
        <end position="292"/>
    </location>
</feature>
<dbReference type="SUPFAM" id="SSF54814">
    <property type="entry name" value="Prokaryotic type KH domain (KH-domain type II)"/>
    <property type="match status" value="2"/>
</dbReference>
<comment type="function">
    <text evidence="7">Participates in both transcription termination and antitermination.</text>
</comment>
<dbReference type="Gene3D" id="3.30.300.20">
    <property type="match status" value="2"/>
</dbReference>
<dbReference type="EMBL" id="AGEY01000195">
    <property type="protein sequence ID" value="EHL95988.1"/>
    <property type="molecule type" value="Genomic_DNA"/>
</dbReference>
<dbReference type="Gene3D" id="2.40.50.140">
    <property type="entry name" value="Nucleic acid-binding proteins"/>
    <property type="match status" value="1"/>
</dbReference>
<dbReference type="InterPro" id="IPR013735">
    <property type="entry name" value="TF_NusA_N"/>
</dbReference>
<keyword evidence="5 7" id="KW-0805">Transcription regulation</keyword>
<evidence type="ECO:0000259" key="10">
    <source>
        <dbReference type="SMART" id="SM00322"/>
    </source>
</evidence>
<keyword evidence="12" id="KW-1185">Reference proteome</keyword>
<dbReference type="GO" id="GO:0003723">
    <property type="term" value="F:RNA binding"/>
    <property type="evidence" value="ECO:0007669"/>
    <property type="project" value="UniProtKB-UniRule"/>
</dbReference>
<feature type="region of interest" description="Disordered" evidence="8">
    <location>
        <begin position="351"/>
        <end position="429"/>
    </location>
</feature>
<dbReference type="GO" id="GO:0031564">
    <property type="term" value="P:transcription antitermination"/>
    <property type="evidence" value="ECO:0007669"/>
    <property type="project" value="UniProtKB-UniRule"/>
</dbReference>
<dbReference type="AlphaFoldDB" id="G9ZSK8"/>
<dbReference type="Pfam" id="PF26594">
    <property type="entry name" value="KH_NusA_2nd"/>
    <property type="match status" value="1"/>
</dbReference>
<dbReference type="PROSITE" id="PS50084">
    <property type="entry name" value="KH_TYPE_1"/>
    <property type="match status" value="1"/>
</dbReference>
<dbReference type="InterPro" id="IPR015946">
    <property type="entry name" value="KH_dom-like_a/b"/>
</dbReference>
<dbReference type="FunFam" id="2.40.50.140:FF:000058">
    <property type="entry name" value="Transcription termination/antitermination protein NusA"/>
    <property type="match status" value="1"/>
</dbReference>
<dbReference type="SUPFAM" id="SSF69705">
    <property type="entry name" value="Transcription factor NusA, N-terminal domain"/>
    <property type="match status" value="1"/>
</dbReference>
<dbReference type="GO" id="GO:0005829">
    <property type="term" value="C:cytosol"/>
    <property type="evidence" value="ECO:0007669"/>
    <property type="project" value="TreeGrafter"/>
</dbReference>
<name>G9ZSK8_9LACO</name>
<evidence type="ECO:0000256" key="5">
    <source>
        <dbReference type="ARBA" id="ARBA00023015"/>
    </source>
</evidence>
<dbReference type="FunFam" id="3.30.300.20:FF:000005">
    <property type="entry name" value="Transcription termination/antitermination protein NusA"/>
    <property type="match status" value="1"/>
</dbReference>
<dbReference type="Pfam" id="PF08529">
    <property type="entry name" value="NusA_N"/>
    <property type="match status" value="1"/>
</dbReference>
<dbReference type="RefSeq" id="WP_008214802.1">
    <property type="nucleotide sequence ID" value="NZ_JH415059.1"/>
</dbReference>
<dbReference type="InterPro" id="IPR012340">
    <property type="entry name" value="NA-bd_OB-fold"/>
</dbReference>
<evidence type="ECO:0000256" key="6">
    <source>
        <dbReference type="ARBA" id="ARBA00023163"/>
    </source>
</evidence>
<keyword evidence="1 7" id="KW-0806">Transcription termination</keyword>
<evidence type="ECO:0000256" key="4">
    <source>
        <dbReference type="ARBA" id="ARBA00022884"/>
    </source>
</evidence>
<comment type="caution">
    <text evidence="11">The sequence shown here is derived from an EMBL/GenBank/DDBJ whole genome shotgun (WGS) entry which is preliminary data.</text>
</comment>
<dbReference type="CDD" id="cd22529">
    <property type="entry name" value="KH-II_NusA_rpt2"/>
    <property type="match status" value="1"/>
</dbReference>
<comment type="subunit">
    <text evidence="7">Monomer. Binds directly to the core enzyme of the DNA-dependent RNA polymerase and to nascent RNA.</text>
</comment>
<dbReference type="FunFam" id="3.30.300.20:FF:000002">
    <property type="entry name" value="Transcription termination/antitermination protein NusA"/>
    <property type="match status" value="1"/>
</dbReference>
<dbReference type="GO" id="GO:0003700">
    <property type="term" value="F:DNA-binding transcription factor activity"/>
    <property type="evidence" value="ECO:0007669"/>
    <property type="project" value="InterPro"/>
</dbReference>
<dbReference type="NCBIfam" id="TIGR01953">
    <property type="entry name" value="NusA"/>
    <property type="match status" value="1"/>
</dbReference>
<evidence type="ECO:0000256" key="2">
    <source>
        <dbReference type="ARBA" id="ARBA00022490"/>
    </source>
</evidence>
<comment type="similarity">
    <text evidence="7">Belongs to the NusA family.</text>
</comment>
<dbReference type="Proteomes" id="UP000004625">
    <property type="component" value="Unassembled WGS sequence"/>
</dbReference>
<organism evidence="11 12">
    <name type="scientific">Lentilactobacillus parafarraginis F0439</name>
    <dbReference type="NCBI Taxonomy" id="797515"/>
    <lineage>
        <taxon>Bacteria</taxon>
        <taxon>Bacillati</taxon>
        <taxon>Bacillota</taxon>
        <taxon>Bacilli</taxon>
        <taxon>Lactobacillales</taxon>
        <taxon>Lactobacillaceae</taxon>
        <taxon>Lentilactobacillus</taxon>
    </lineage>
</organism>
<dbReference type="InterPro" id="IPR030842">
    <property type="entry name" value="TF_NusA_bacterial"/>
</dbReference>
<proteinExistence type="inferred from homology"/>
<dbReference type="SMART" id="SM00322">
    <property type="entry name" value="KH"/>
    <property type="match status" value="2"/>
</dbReference>
<evidence type="ECO:0000256" key="1">
    <source>
        <dbReference type="ARBA" id="ARBA00022472"/>
    </source>
</evidence>
<dbReference type="CDD" id="cd02134">
    <property type="entry name" value="KH-II_NusA_rpt1"/>
    <property type="match status" value="1"/>
</dbReference>
<feature type="compositionally biased region" description="Acidic residues" evidence="8">
    <location>
        <begin position="358"/>
        <end position="408"/>
    </location>
</feature>
<dbReference type="PATRIC" id="fig|797515.3.peg.2473"/>
<keyword evidence="2 7" id="KW-0963">Cytoplasm</keyword>
<reference evidence="11 12" key="1">
    <citation type="submission" date="2011-09" db="EMBL/GenBank/DDBJ databases">
        <authorList>
            <person name="Weinstock G."/>
            <person name="Sodergren E."/>
            <person name="Clifton S."/>
            <person name="Fulton L."/>
            <person name="Fulton B."/>
            <person name="Courtney L."/>
            <person name="Fronick C."/>
            <person name="Harrison M."/>
            <person name="Strong C."/>
            <person name="Farmer C."/>
            <person name="Delahaunty K."/>
            <person name="Markovic C."/>
            <person name="Hall O."/>
            <person name="Minx P."/>
            <person name="Tomlinson C."/>
            <person name="Mitreva M."/>
            <person name="Hou S."/>
            <person name="Chen J."/>
            <person name="Wollam A."/>
            <person name="Pepin K.H."/>
            <person name="Johnson M."/>
            <person name="Bhonagiri V."/>
            <person name="Zhang X."/>
            <person name="Suruliraj S."/>
            <person name="Warren W."/>
            <person name="Chinwalla A."/>
            <person name="Mardis E.R."/>
            <person name="Wilson R.K."/>
        </authorList>
    </citation>
    <scope>NUCLEOTIDE SEQUENCE [LARGE SCALE GENOMIC DNA]</scope>
    <source>
        <strain evidence="11 12">F0439</strain>
    </source>
</reference>
<keyword evidence="3 7" id="KW-0889">Transcription antitermination</keyword>
<dbReference type="InterPro" id="IPR004087">
    <property type="entry name" value="KH_dom"/>
</dbReference>
<evidence type="ECO:0000256" key="7">
    <source>
        <dbReference type="HAMAP-Rule" id="MF_00945"/>
    </source>
</evidence>
<feature type="domain" description="S1 motif" evidence="9">
    <location>
        <begin position="133"/>
        <end position="199"/>
    </location>
</feature>
<dbReference type="HAMAP" id="MF_00945_B">
    <property type="entry name" value="NusA_B"/>
    <property type="match status" value="1"/>
</dbReference>
<keyword evidence="4 7" id="KW-0694">RNA-binding</keyword>
<protein>
    <recommendedName>
        <fullName evidence="7">Transcription termination/antitermination protein NusA</fullName>
    </recommendedName>
</protein>
<dbReference type="GO" id="GO:0006353">
    <property type="term" value="P:DNA-templated transcription termination"/>
    <property type="evidence" value="ECO:0007669"/>
    <property type="project" value="UniProtKB-UniRule"/>
</dbReference>
<dbReference type="InterPro" id="IPR036555">
    <property type="entry name" value="NusA_N_sf"/>
</dbReference>
<dbReference type="InterPro" id="IPR058582">
    <property type="entry name" value="KH_NusA_2nd"/>
</dbReference>
<evidence type="ECO:0000313" key="12">
    <source>
        <dbReference type="Proteomes" id="UP000004625"/>
    </source>
</evidence>
<dbReference type="InterPro" id="IPR003029">
    <property type="entry name" value="S1_domain"/>
</dbReference>
<dbReference type="Pfam" id="PF13184">
    <property type="entry name" value="KH_NusA_1st"/>
    <property type="match status" value="1"/>
</dbReference>
<dbReference type="InterPro" id="IPR009019">
    <property type="entry name" value="KH_sf_prok-type"/>
</dbReference>
<dbReference type="HOGENOM" id="CLU_029242_2_2_9"/>
<keyword evidence="6 7" id="KW-0804">Transcription</keyword>
<dbReference type="eggNOG" id="COG0195">
    <property type="taxonomic scope" value="Bacteria"/>
</dbReference>
<dbReference type="SMART" id="SM00316">
    <property type="entry name" value="S1"/>
    <property type="match status" value="1"/>
</dbReference>
<evidence type="ECO:0000259" key="9">
    <source>
        <dbReference type="SMART" id="SM00316"/>
    </source>
</evidence>
<sequence length="429" mass="47549">MSKELLGALSALETEKGIKKEVVIEAMEAALVSAYKRNYGQAQNVEVSFDGVKGEMHVYSVKTVVETVTDEQQQVSLDDALQINKGYELGDDIKFEVTPKNFGRIAAQTAKQVIMQRVREAERENIFDEYSKYEDDLVTGTVERQDTRFVYINLDKVEAVMGPRDQMPNEVYRPQERLKVYVTRVENATKGPQVFVSRTDPGMLKRLFEQEVPEIYDGTVEIVSIAREAGDRAKIAVRSNNSDIDPVGTAVGPKGQRVQTIVNELHGENMDIVEWDEDDAHYIANALNPAEVIDVIFDEDNDRACTVIVPDYQLSLAIGKRGQNARLAAKLTGFKIDIKSETDAKEFFAERQAASDQAADDGEQVADQPEDVDSPDEEAQTNLDEADSADTDDASTDLDGDTSIDDSANDPQSDSTHLDSDDSESSDQD</sequence>
<dbReference type="Gene3D" id="3.30.1480.10">
    <property type="entry name" value="NusA, N-terminal domain"/>
    <property type="match status" value="1"/>
</dbReference>
<dbReference type="FunFam" id="3.30.1480.10:FF:000002">
    <property type="entry name" value="Transcription termination/antitermination protein NusA"/>
    <property type="match status" value="1"/>
</dbReference>
<dbReference type="PANTHER" id="PTHR22648">
    <property type="entry name" value="TRANSCRIPTION TERMINATION FACTOR NUSA"/>
    <property type="match status" value="1"/>
</dbReference>
<comment type="subcellular location">
    <subcellularLocation>
        <location evidence="7">Cytoplasm</location>
    </subcellularLocation>
</comment>
<gene>
    <name evidence="7" type="primary">nusA</name>
    <name evidence="11" type="ORF">HMPREF9103_02727</name>
</gene>
<dbReference type="InterPro" id="IPR010213">
    <property type="entry name" value="TF_NusA"/>
</dbReference>
<evidence type="ECO:0000256" key="8">
    <source>
        <dbReference type="SAM" id="MobiDB-lite"/>
    </source>
</evidence>
<dbReference type="InterPro" id="IPR025249">
    <property type="entry name" value="TF_NusA_KH_1st"/>
</dbReference>
<evidence type="ECO:0000256" key="3">
    <source>
        <dbReference type="ARBA" id="ARBA00022814"/>
    </source>
</evidence>
<evidence type="ECO:0000313" key="11">
    <source>
        <dbReference type="EMBL" id="EHL95988.1"/>
    </source>
</evidence>
<dbReference type="SUPFAM" id="SSF50249">
    <property type="entry name" value="Nucleic acid-binding proteins"/>
    <property type="match status" value="1"/>
</dbReference>
<feature type="domain" description="K Homology" evidence="10">
    <location>
        <begin position="301"/>
        <end position="391"/>
    </location>
</feature>